<dbReference type="EMBL" id="JACMSC010000003">
    <property type="protein sequence ID" value="KAG6529465.1"/>
    <property type="molecule type" value="Genomic_DNA"/>
</dbReference>
<dbReference type="InterPro" id="IPR009071">
    <property type="entry name" value="HMG_box_dom"/>
</dbReference>
<dbReference type="InterPro" id="IPR031061">
    <property type="entry name" value="HMGB_plant"/>
</dbReference>
<reference evidence="7 8" key="1">
    <citation type="submission" date="2020-08" db="EMBL/GenBank/DDBJ databases">
        <title>Plant Genome Project.</title>
        <authorList>
            <person name="Zhang R.-G."/>
        </authorList>
    </citation>
    <scope>NUCLEOTIDE SEQUENCE [LARGE SCALE GENOMIC DNA]</scope>
    <source>
        <tissue evidence="7">Rhizome</tissue>
    </source>
</reference>
<protein>
    <recommendedName>
        <fullName evidence="6">HMG box domain-containing protein</fullName>
    </recommendedName>
</protein>
<accession>A0A8J5I8E8</accession>
<dbReference type="PROSITE" id="PS50118">
    <property type="entry name" value="HMG_BOX_2"/>
    <property type="match status" value="1"/>
</dbReference>
<dbReference type="Proteomes" id="UP000734854">
    <property type="component" value="Unassembled WGS sequence"/>
</dbReference>
<gene>
    <name evidence="7" type="ORF">ZIOFF_011663</name>
</gene>
<evidence type="ECO:0000256" key="4">
    <source>
        <dbReference type="PROSITE-ProRule" id="PRU00267"/>
    </source>
</evidence>
<sequence length="111" mass="12556">MMREKSKTDASKKIDTKLLVKKGSEQAAKKPRKSKAGKDPNTPKRPQSAFFVFMEEFRKTFKEKNPNNKSIAAEKAPYIAKATMLKADYTKTMAAYNKGQKLDGKTRPIRA</sequence>
<feature type="compositionally biased region" description="Basic and acidic residues" evidence="5">
    <location>
        <begin position="1"/>
        <end position="28"/>
    </location>
</feature>
<comment type="subcellular location">
    <subcellularLocation>
        <location evidence="1">Nucleus</location>
    </subcellularLocation>
</comment>
<feature type="region of interest" description="Disordered" evidence="5">
    <location>
        <begin position="1"/>
        <end position="47"/>
    </location>
</feature>
<evidence type="ECO:0000256" key="5">
    <source>
        <dbReference type="SAM" id="MobiDB-lite"/>
    </source>
</evidence>
<dbReference type="InterPro" id="IPR036910">
    <property type="entry name" value="HMG_box_dom_sf"/>
</dbReference>
<comment type="caution">
    <text evidence="7">The sequence shown here is derived from an EMBL/GenBank/DDBJ whole genome shotgun (WGS) entry which is preliminary data.</text>
</comment>
<dbReference type="Pfam" id="PF00505">
    <property type="entry name" value="HMG_box"/>
    <property type="match status" value="1"/>
</dbReference>
<organism evidence="7 8">
    <name type="scientific">Zingiber officinale</name>
    <name type="common">Ginger</name>
    <name type="synonym">Amomum zingiber</name>
    <dbReference type="NCBI Taxonomy" id="94328"/>
    <lineage>
        <taxon>Eukaryota</taxon>
        <taxon>Viridiplantae</taxon>
        <taxon>Streptophyta</taxon>
        <taxon>Embryophyta</taxon>
        <taxon>Tracheophyta</taxon>
        <taxon>Spermatophyta</taxon>
        <taxon>Magnoliopsida</taxon>
        <taxon>Liliopsida</taxon>
        <taxon>Zingiberales</taxon>
        <taxon>Zingiberaceae</taxon>
        <taxon>Zingiber</taxon>
    </lineage>
</organism>
<dbReference type="GO" id="GO:0005634">
    <property type="term" value="C:nucleus"/>
    <property type="evidence" value="ECO:0007669"/>
    <property type="project" value="UniProtKB-SubCell"/>
</dbReference>
<evidence type="ECO:0000313" key="7">
    <source>
        <dbReference type="EMBL" id="KAG6529465.1"/>
    </source>
</evidence>
<keyword evidence="2 4" id="KW-0238">DNA-binding</keyword>
<evidence type="ECO:0000256" key="1">
    <source>
        <dbReference type="ARBA" id="ARBA00004123"/>
    </source>
</evidence>
<dbReference type="Gene3D" id="1.10.30.10">
    <property type="entry name" value="High mobility group box domain"/>
    <property type="match status" value="1"/>
</dbReference>
<dbReference type="PANTHER" id="PTHR46261:SF35">
    <property type="entry name" value="HIGH MOBILITY GROUP B PROTEIN 4-RELATED"/>
    <property type="match status" value="1"/>
</dbReference>
<evidence type="ECO:0000256" key="3">
    <source>
        <dbReference type="ARBA" id="ARBA00023242"/>
    </source>
</evidence>
<dbReference type="SMART" id="SM00398">
    <property type="entry name" value="HMG"/>
    <property type="match status" value="1"/>
</dbReference>
<proteinExistence type="predicted"/>
<dbReference type="PANTHER" id="PTHR46261">
    <property type="entry name" value="HIGH MOBILITY GROUP B PROTEIN 4-RELATED"/>
    <property type="match status" value="1"/>
</dbReference>
<evidence type="ECO:0000256" key="2">
    <source>
        <dbReference type="ARBA" id="ARBA00023125"/>
    </source>
</evidence>
<name>A0A8J5I8E8_ZINOF</name>
<evidence type="ECO:0000259" key="6">
    <source>
        <dbReference type="PROSITE" id="PS50118"/>
    </source>
</evidence>
<feature type="DNA-binding region" description="HMG box" evidence="4">
    <location>
        <begin position="43"/>
        <end position="97"/>
    </location>
</feature>
<dbReference type="SUPFAM" id="SSF47095">
    <property type="entry name" value="HMG-box"/>
    <property type="match status" value="1"/>
</dbReference>
<keyword evidence="8" id="KW-1185">Reference proteome</keyword>
<evidence type="ECO:0000313" key="8">
    <source>
        <dbReference type="Proteomes" id="UP000734854"/>
    </source>
</evidence>
<dbReference type="GO" id="GO:0003677">
    <property type="term" value="F:DNA binding"/>
    <property type="evidence" value="ECO:0007669"/>
    <property type="project" value="UniProtKB-UniRule"/>
</dbReference>
<feature type="domain" description="HMG box" evidence="6">
    <location>
        <begin position="43"/>
        <end position="97"/>
    </location>
</feature>
<keyword evidence="3 4" id="KW-0539">Nucleus</keyword>
<dbReference type="AlphaFoldDB" id="A0A8J5I8E8"/>